<evidence type="ECO:0000313" key="11">
    <source>
        <dbReference type="EMBL" id="AOX01389.1"/>
    </source>
</evidence>
<dbReference type="CDD" id="cd00712">
    <property type="entry name" value="AsnB"/>
    <property type="match status" value="1"/>
</dbReference>
<dbReference type="NCBIfam" id="TIGR01536">
    <property type="entry name" value="asn_synth_AEB"/>
    <property type="match status" value="1"/>
</dbReference>
<dbReference type="PANTHER" id="PTHR43284">
    <property type="entry name" value="ASPARAGINE SYNTHETASE (GLUTAMINE-HYDROLYZING)"/>
    <property type="match status" value="1"/>
</dbReference>
<dbReference type="OrthoDB" id="9763290at2"/>
<proteinExistence type="inferred from homology"/>
<evidence type="ECO:0000256" key="2">
    <source>
        <dbReference type="ARBA" id="ARBA00005752"/>
    </source>
</evidence>
<keyword evidence="5 9" id="KW-0067">ATP-binding</keyword>
<comment type="pathway">
    <text evidence="1">Amino-acid biosynthesis; L-asparagine biosynthesis; L-asparagine from L-aspartate (L-Gln route): step 1/1.</text>
</comment>
<evidence type="ECO:0000313" key="12">
    <source>
        <dbReference type="Proteomes" id="UP000177870"/>
    </source>
</evidence>
<dbReference type="InterPro" id="IPR029055">
    <property type="entry name" value="Ntn_hydrolases_N"/>
</dbReference>
<dbReference type="GO" id="GO:0005524">
    <property type="term" value="F:ATP binding"/>
    <property type="evidence" value="ECO:0007669"/>
    <property type="project" value="UniProtKB-KW"/>
</dbReference>
<comment type="catalytic activity">
    <reaction evidence="8">
        <text>L-aspartate + L-glutamine + ATP + H2O = L-asparagine + L-glutamate + AMP + diphosphate + H(+)</text>
        <dbReference type="Rhea" id="RHEA:12228"/>
        <dbReference type="ChEBI" id="CHEBI:15377"/>
        <dbReference type="ChEBI" id="CHEBI:15378"/>
        <dbReference type="ChEBI" id="CHEBI:29985"/>
        <dbReference type="ChEBI" id="CHEBI:29991"/>
        <dbReference type="ChEBI" id="CHEBI:30616"/>
        <dbReference type="ChEBI" id="CHEBI:33019"/>
        <dbReference type="ChEBI" id="CHEBI:58048"/>
        <dbReference type="ChEBI" id="CHEBI:58359"/>
        <dbReference type="ChEBI" id="CHEBI:456215"/>
        <dbReference type="EC" id="6.3.5.4"/>
    </reaction>
</comment>
<evidence type="ECO:0000256" key="7">
    <source>
        <dbReference type="ARBA" id="ARBA00022962"/>
    </source>
</evidence>
<evidence type="ECO:0000256" key="1">
    <source>
        <dbReference type="ARBA" id="ARBA00005187"/>
    </source>
</evidence>
<dbReference type="PANTHER" id="PTHR43284:SF1">
    <property type="entry name" value="ASPARAGINE SYNTHETASE"/>
    <property type="match status" value="1"/>
</dbReference>
<evidence type="ECO:0000256" key="5">
    <source>
        <dbReference type="ARBA" id="ARBA00022840"/>
    </source>
</evidence>
<evidence type="ECO:0000256" key="3">
    <source>
        <dbReference type="ARBA" id="ARBA00012737"/>
    </source>
</evidence>
<dbReference type="GO" id="GO:0006529">
    <property type="term" value="P:asparagine biosynthetic process"/>
    <property type="evidence" value="ECO:0007669"/>
    <property type="project" value="UniProtKB-KW"/>
</dbReference>
<evidence type="ECO:0000256" key="4">
    <source>
        <dbReference type="ARBA" id="ARBA00022741"/>
    </source>
</evidence>
<dbReference type="InterPro" id="IPR006426">
    <property type="entry name" value="Asn_synth_AEB"/>
</dbReference>
<dbReference type="KEGG" id="mpro:BJP34_19830"/>
<gene>
    <name evidence="11" type="ORF">BJP34_19830</name>
</gene>
<dbReference type="InterPro" id="IPR001962">
    <property type="entry name" value="Asn_synthase"/>
</dbReference>
<dbReference type="Pfam" id="PF00733">
    <property type="entry name" value="Asn_synthase"/>
    <property type="match status" value="1"/>
</dbReference>
<name>A0A1D8TUR2_9CYAN</name>
<dbReference type="SUPFAM" id="SSF56235">
    <property type="entry name" value="N-terminal nucleophile aminohydrolases (Ntn hydrolases)"/>
    <property type="match status" value="1"/>
</dbReference>
<feature type="binding site" evidence="9">
    <location>
        <position position="100"/>
    </location>
    <ligand>
        <name>L-glutamine</name>
        <dbReference type="ChEBI" id="CHEBI:58359"/>
    </ligand>
</feature>
<dbReference type="InterPro" id="IPR033738">
    <property type="entry name" value="AsnB_N"/>
</dbReference>
<dbReference type="RefSeq" id="WP_070393831.1">
    <property type="nucleotide sequence ID" value="NZ_CP017599.1"/>
</dbReference>
<dbReference type="EC" id="6.3.5.4" evidence="3"/>
<dbReference type="Proteomes" id="UP000177870">
    <property type="component" value="Chromosome"/>
</dbReference>
<evidence type="ECO:0000256" key="9">
    <source>
        <dbReference type="PIRSR" id="PIRSR001589-2"/>
    </source>
</evidence>
<dbReference type="GO" id="GO:0004066">
    <property type="term" value="F:asparagine synthase (glutamine-hydrolyzing) activity"/>
    <property type="evidence" value="ECO:0007669"/>
    <property type="project" value="UniProtKB-EC"/>
</dbReference>
<dbReference type="STRING" id="1458985.BJP34_19830"/>
<dbReference type="InterPro" id="IPR014729">
    <property type="entry name" value="Rossmann-like_a/b/a_fold"/>
</dbReference>
<feature type="domain" description="Glutamine amidotransferase type-2" evidence="10">
    <location>
        <begin position="2"/>
        <end position="214"/>
    </location>
</feature>
<reference evidence="12" key="1">
    <citation type="submission" date="2016-10" db="EMBL/GenBank/DDBJ databases">
        <title>Comparative genomics uncovers the prolific and rare metabolic potential of the cyanobacterial genus Moorea.</title>
        <authorList>
            <person name="Leao T."/>
            <person name="Castelao G."/>
            <person name="Korobeynikov A."/>
            <person name="Monroe E.A."/>
            <person name="Podell S."/>
            <person name="Glukhov E."/>
            <person name="Allen E."/>
            <person name="Gerwick W.H."/>
            <person name="Gerwick L."/>
        </authorList>
    </citation>
    <scope>NUCLEOTIDE SEQUENCE [LARGE SCALE GENOMIC DNA]</scope>
    <source>
        <strain evidence="12">PAL-8-15-08-1</strain>
    </source>
</reference>
<evidence type="ECO:0000256" key="8">
    <source>
        <dbReference type="ARBA" id="ARBA00048741"/>
    </source>
</evidence>
<dbReference type="Gene3D" id="3.60.20.10">
    <property type="entry name" value="Glutamine Phosphoribosylpyrophosphate, subunit 1, domain 1"/>
    <property type="match status" value="1"/>
</dbReference>
<sequence>MSGIVGIYYLDQEPIDRENIGQMLDILAHRGPDGADIWCEGSVGLGHRMLWTTPESLLEKLPLVNHSKNLVITADARIDNREELIVALELNHLPAEKITDSQLILAAYEKWGEQCPEKLLGDFAFAIWDKHKQILFCARDHVGVKPFYYYHQSGQGFIFASEIKALFCLPFVPKRLNEVRMADYVALMMEDKVITTYDEILRLPPAHTMVVSQSGIELNCYWSLDPNRQLILDSDEAYAEAFRDIFTEAVRCRLRSAFPVGSHLSGGLDSSSITCVARKLLAEAGDTQLHSFSNIFDKVTECDERPFINAVLEQGGLIPHYVHADQFGPLSDVDEIWQYEDEALLGPSHHYPWRLNQAAQQAGMRIVLDGLDGDNVVFHGVSRLTELAHQGEWETFVQEAEAFSEHFGNSPQSLIKHYSILHLKTLAKQFRWIAFAKAVYQIHKRFGISRKHLLLNHGLKALVPEAIKQLWRKWRRQDKLATSVAPLVNRNFAERIGMDQRIHALDKSDQPSLTVREDHWRNLSQGIFPLILEQLDRYNAAFSLEARHPFMDKRLLEFCLALPSEQKLYQGWSRMVLRRGMADILPKAVQWRGGKAHMGPNFIHGLLTVNRPVFDDVILNKLELIEGYVDTDFLRQVHRRMTSGGRVREKDCMTVWQGIILALWLDRTQVTP</sequence>
<accession>A0A1D8TUR2</accession>
<dbReference type="CDD" id="cd01991">
    <property type="entry name" value="Asn_synthase_B_C"/>
    <property type="match status" value="1"/>
</dbReference>
<dbReference type="EMBL" id="CP017599">
    <property type="protein sequence ID" value="AOX01389.1"/>
    <property type="molecule type" value="Genomic_DNA"/>
</dbReference>
<dbReference type="SUPFAM" id="SSF52402">
    <property type="entry name" value="Adenine nucleotide alpha hydrolases-like"/>
    <property type="match status" value="1"/>
</dbReference>
<keyword evidence="6" id="KW-0061">Asparagine biosynthesis</keyword>
<dbReference type="PIRSF" id="PIRSF001589">
    <property type="entry name" value="Asn_synthetase_glu-h"/>
    <property type="match status" value="1"/>
</dbReference>
<keyword evidence="7" id="KW-0315">Glutamine amidotransferase</keyword>
<dbReference type="AlphaFoldDB" id="A0A1D8TUR2"/>
<evidence type="ECO:0000259" key="10">
    <source>
        <dbReference type="PROSITE" id="PS51278"/>
    </source>
</evidence>
<dbReference type="Pfam" id="PF13537">
    <property type="entry name" value="GATase_7"/>
    <property type="match status" value="1"/>
</dbReference>
<comment type="similarity">
    <text evidence="2">Belongs to the asparagine synthetase family.</text>
</comment>
<dbReference type="NCBIfam" id="NF033535">
    <property type="entry name" value="lass_lactam_cya"/>
    <property type="match status" value="1"/>
</dbReference>
<keyword evidence="6" id="KW-0028">Amino-acid biosynthesis</keyword>
<dbReference type="PROSITE" id="PS51278">
    <property type="entry name" value="GATASE_TYPE_2"/>
    <property type="match status" value="1"/>
</dbReference>
<evidence type="ECO:0000256" key="6">
    <source>
        <dbReference type="ARBA" id="ARBA00022888"/>
    </source>
</evidence>
<dbReference type="InterPro" id="IPR051786">
    <property type="entry name" value="ASN_synthetase/amidase"/>
</dbReference>
<protein>
    <recommendedName>
        <fullName evidence="3">asparagine synthase (glutamine-hydrolyzing)</fullName>
        <ecNumber evidence="3">6.3.5.4</ecNumber>
    </recommendedName>
</protein>
<keyword evidence="4 9" id="KW-0547">Nucleotide-binding</keyword>
<dbReference type="InterPro" id="IPR017932">
    <property type="entry name" value="GATase_2_dom"/>
</dbReference>
<dbReference type="Gene3D" id="3.40.50.620">
    <property type="entry name" value="HUPs"/>
    <property type="match status" value="2"/>
</dbReference>
<organism evidence="11 12">
    <name type="scientific">Moorena producens PAL-8-15-08-1</name>
    <dbReference type="NCBI Taxonomy" id="1458985"/>
    <lineage>
        <taxon>Bacteria</taxon>
        <taxon>Bacillati</taxon>
        <taxon>Cyanobacteriota</taxon>
        <taxon>Cyanophyceae</taxon>
        <taxon>Coleofasciculales</taxon>
        <taxon>Coleofasciculaceae</taxon>
        <taxon>Moorena</taxon>
    </lineage>
</organism>